<dbReference type="RefSeq" id="WP_168623745.1">
    <property type="nucleotide sequence ID" value="NZ_JAAZQQ010000004.1"/>
</dbReference>
<keyword evidence="3" id="KW-1185">Reference proteome</keyword>
<keyword evidence="1" id="KW-0732">Signal</keyword>
<sequence>MLRRAFWAAAALAVPVAGALAEVPADGDAGAAPDLDCAAVYHMMALSGPPEAIAALMADRRGGALATHAAAGGLDLDDPDDVAGIAETFGARLAGWLARFDAATTEAAGDALLDEVLAGLRLCDARYGLAATPLDWID</sequence>
<feature type="chain" id="PRO_5031557262" evidence="1">
    <location>
        <begin position="22"/>
        <end position="138"/>
    </location>
</feature>
<feature type="signal peptide" evidence="1">
    <location>
        <begin position="1"/>
        <end position="21"/>
    </location>
</feature>
<dbReference type="AlphaFoldDB" id="A0A7X6H110"/>
<evidence type="ECO:0000313" key="2">
    <source>
        <dbReference type="EMBL" id="NKX45349.1"/>
    </source>
</evidence>
<comment type="caution">
    <text evidence="2">The sequence shown here is derived from an EMBL/GenBank/DDBJ whole genome shotgun (WGS) entry which is preliminary data.</text>
</comment>
<evidence type="ECO:0000256" key="1">
    <source>
        <dbReference type="SAM" id="SignalP"/>
    </source>
</evidence>
<reference evidence="2 3" key="1">
    <citation type="submission" date="2020-04" db="EMBL/GenBank/DDBJ databases">
        <authorList>
            <person name="Yoon J."/>
        </authorList>
    </citation>
    <scope>NUCLEOTIDE SEQUENCE [LARGE SCALE GENOMIC DNA]</scope>
    <source>
        <strain evidence="2 3">KMU-115</strain>
    </source>
</reference>
<gene>
    <name evidence="2" type="ORF">HCU73_12205</name>
</gene>
<name>A0A7X6H110_9RHOB</name>
<organism evidence="2 3">
    <name type="scientific">Roseicyclus persicicus</name>
    <dbReference type="NCBI Taxonomy" id="2650661"/>
    <lineage>
        <taxon>Bacteria</taxon>
        <taxon>Pseudomonadati</taxon>
        <taxon>Pseudomonadota</taxon>
        <taxon>Alphaproteobacteria</taxon>
        <taxon>Rhodobacterales</taxon>
        <taxon>Roseobacteraceae</taxon>
        <taxon>Roseicyclus</taxon>
    </lineage>
</organism>
<dbReference type="Proteomes" id="UP000526408">
    <property type="component" value="Unassembled WGS sequence"/>
</dbReference>
<accession>A0A7X6H110</accession>
<evidence type="ECO:0000313" key="3">
    <source>
        <dbReference type="Proteomes" id="UP000526408"/>
    </source>
</evidence>
<proteinExistence type="predicted"/>
<dbReference type="EMBL" id="JAAZQQ010000004">
    <property type="protein sequence ID" value="NKX45349.1"/>
    <property type="molecule type" value="Genomic_DNA"/>
</dbReference>
<protein>
    <submittedName>
        <fullName evidence="2">Uncharacterized protein</fullName>
    </submittedName>
</protein>